<evidence type="ECO:0000256" key="4">
    <source>
        <dbReference type="RuleBase" id="RU362057"/>
    </source>
</evidence>
<dbReference type="SUPFAM" id="SSF53756">
    <property type="entry name" value="UDP-Glycosyltransferase/glycogen phosphorylase"/>
    <property type="match status" value="1"/>
</dbReference>
<dbReference type="Gramene" id="RZC64481">
    <property type="protein sequence ID" value="RZC64481"/>
    <property type="gene ID" value="C5167_008172"/>
</dbReference>
<dbReference type="AlphaFoldDB" id="A0A4Y7JWX8"/>
<evidence type="ECO:0000256" key="2">
    <source>
        <dbReference type="ARBA" id="ARBA00022679"/>
    </source>
</evidence>
<dbReference type="InterPro" id="IPR035595">
    <property type="entry name" value="UDP_glycos_trans_CS"/>
</dbReference>
<protein>
    <recommendedName>
        <fullName evidence="4">Glycosyltransferase</fullName>
        <ecNumber evidence="4">2.4.1.-</ecNumber>
    </recommendedName>
</protein>
<comment type="similarity">
    <text evidence="1 3">Belongs to the UDP-glycosyltransferase family.</text>
</comment>
<accession>A0A4Y7JWX8</accession>
<dbReference type="CDD" id="cd03784">
    <property type="entry name" value="GT1_Gtf-like"/>
    <property type="match status" value="1"/>
</dbReference>
<dbReference type="FunFam" id="3.40.50.2000:FF:000027">
    <property type="entry name" value="Glycosyltransferase"/>
    <property type="match status" value="1"/>
</dbReference>
<dbReference type="GO" id="GO:0080044">
    <property type="term" value="F:quercetin 7-O-glucosyltransferase activity"/>
    <property type="evidence" value="ECO:0007669"/>
    <property type="project" value="TreeGrafter"/>
</dbReference>
<evidence type="ECO:0000313" key="6">
    <source>
        <dbReference type="Proteomes" id="UP000316621"/>
    </source>
</evidence>
<dbReference type="Proteomes" id="UP000316621">
    <property type="component" value="Chromosome 6"/>
</dbReference>
<keyword evidence="3" id="KW-0328">Glycosyltransferase</keyword>
<dbReference type="PANTHER" id="PTHR11926:SF1498">
    <property type="entry name" value="GLYCOSYLTRANSFERASE"/>
    <property type="match status" value="1"/>
</dbReference>
<reference evidence="5 6" key="1">
    <citation type="journal article" date="2018" name="Science">
        <title>The opium poppy genome and morphinan production.</title>
        <authorList>
            <person name="Guo L."/>
            <person name="Winzer T."/>
            <person name="Yang X."/>
            <person name="Li Y."/>
            <person name="Ning Z."/>
            <person name="He Z."/>
            <person name="Teodor R."/>
            <person name="Lu Y."/>
            <person name="Bowser T.A."/>
            <person name="Graham I.A."/>
            <person name="Ye K."/>
        </authorList>
    </citation>
    <scope>NUCLEOTIDE SEQUENCE [LARGE SCALE GENOMIC DNA]</scope>
    <source>
        <strain evidence="6">cv. HN1</strain>
        <tissue evidence="5">Leaves</tissue>
    </source>
</reference>
<sequence>MEKRIHVVCIPFPLQSHITSMMKLAKILHFRGVHITFVNTKFNHQRLLNTRGQDSLTGLPDFRFETIPDGLPPPTNPNATQDVLSLCVSTQTNCLEPFRNLIQKLNNSADSNVPPVSCIVSDGFLSFTLQAAKEFGLPDMTYWPVSFCAFICLLHFPHLVQRGLVPLKDESYLTNGYMENTLIDWIPGVKDIRFRDLPSFVRTVDPNDPMMDFLIRETKRTYDATALIFNTFDALEMEVLDAVKSELSLPPIYTVGPLHSLLNQIPFSESQSLGTNMWIEDTKCLEWLDSKEPNSVVYVNFGSVTVMNTQQLIEFAWGLANSKHNFLWIIRPDLVVGESATLPPEFAEEIKERGLIANWCPQEDVLNHASIAGFLTHCGWNSILESLCCGAPMICWPFFADQQTNCRYLCKHWGVGMEIDNNVKRDEVESLVKELMEGEKGKNMKKKAMEWKRKAEEAILPGGSTSSSLDKIVGDILARKNTNQ</sequence>
<dbReference type="Pfam" id="PF00201">
    <property type="entry name" value="UDPGT"/>
    <property type="match status" value="1"/>
</dbReference>
<proteinExistence type="inferred from homology"/>
<dbReference type="PROSITE" id="PS00375">
    <property type="entry name" value="UDPGT"/>
    <property type="match status" value="1"/>
</dbReference>
<dbReference type="Gene3D" id="3.40.50.2000">
    <property type="entry name" value="Glycogen Phosphorylase B"/>
    <property type="match status" value="2"/>
</dbReference>
<evidence type="ECO:0000313" key="5">
    <source>
        <dbReference type="EMBL" id="RZC64481.1"/>
    </source>
</evidence>
<keyword evidence="6" id="KW-1185">Reference proteome</keyword>
<dbReference type="InterPro" id="IPR002213">
    <property type="entry name" value="UDP_glucos_trans"/>
</dbReference>
<dbReference type="GO" id="GO:0080043">
    <property type="term" value="F:quercetin 3-O-glucosyltransferase activity"/>
    <property type="evidence" value="ECO:0007669"/>
    <property type="project" value="TreeGrafter"/>
</dbReference>
<organism evidence="5 6">
    <name type="scientific">Papaver somniferum</name>
    <name type="common">Opium poppy</name>
    <dbReference type="NCBI Taxonomy" id="3469"/>
    <lineage>
        <taxon>Eukaryota</taxon>
        <taxon>Viridiplantae</taxon>
        <taxon>Streptophyta</taxon>
        <taxon>Embryophyta</taxon>
        <taxon>Tracheophyta</taxon>
        <taxon>Spermatophyta</taxon>
        <taxon>Magnoliopsida</taxon>
        <taxon>Ranunculales</taxon>
        <taxon>Papaveraceae</taxon>
        <taxon>Papaveroideae</taxon>
        <taxon>Papaver</taxon>
    </lineage>
</organism>
<dbReference type="EC" id="2.4.1.-" evidence="4"/>
<evidence type="ECO:0000256" key="3">
    <source>
        <dbReference type="RuleBase" id="RU003718"/>
    </source>
</evidence>
<name>A0A4Y7JWX8_PAPSO</name>
<gene>
    <name evidence="5" type="ORF">C5167_008172</name>
</gene>
<dbReference type="OrthoDB" id="5835829at2759"/>
<dbReference type="FunFam" id="3.40.50.2000:FF:000055">
    <property type="entry name" value="Glycosyltransferase"/>
    <property type="match status" value="1"/>
</dbReference>
<keyword evidence="2 3" id="KW-0808">Transferase</keyword>
<dbReference type="PANTHER" id="PTHR11926">
    <property type="entry name" value="GLUCOSYL/GLUCURONOSYL TRANSFERASES"/>
    <property type="match status" value="1"/>
</dbReference>
<evidence type="ECO:0000256" key="1">
    <source>
        <dbReference type="ARBA" id="ARBA00009995"/>
    </source>
</evidence>
<dbReference type="OMA" id="EIECLAW"/>
<dbReference type="EMBL" id="CM010720">
    <property type="protein sequence ID" value="RZC64481.1"/>
    <property type="molecule type" value="Genomic_DNA"/>
</dbReference>